<protein>
    <recommendedName>
        <fullName evidence="10">Odorant receptor</fullName>
    </recommendedName>
</protein>
<dbReference type="Pfam" id="PF02949">
    <property type="entry name" value="7tm_6"/>
    <property type="match status" value="1"/>
</dbReference>
<evidence type="ECO:0000256" key="5">
    <source>
        <dbReference type="ARBA" id="ARBA00022725"/>
    </source>
</evidence>
<dbReference type="OrthoDB" id="6604226at2759"/>
<comment type="similarity">
    <text evidence="10">Belongs to the insect chemoreceptor superfamily. Heteromeric odorant receptor channel (TC 1.A.69) family.</text>
</comment>
<comment type="subcellular location">
    <subcellularLocation>
        <location evidence="1 10">Cell membrane</location>
        <topology evidence="1 10">Multi-pass membrane protein</topology>
    </subcellularLocation>
</comment>
<dbReference type="InParanoid" id="B4IY91"/>
<keyword evidence="5 10" id="KW-0552">Olfaction</keyword>
<gene>
    <name evidence="11" type="primary">Dgri\GH15142</name>
    <name evidence="11" type="ORF">Dgri_GH15142</name>
</gene>
<evidence type="ECO:0000256" key="8">
    <source>
        <dbReference type="ARBA" id="ARBA00023170"/>
    </source>
</evidence>
<keyword evidence="8 10" id="KW-0675">Receptor</keyword>
<keyword evidence="4 10" id="KW-0812">Transmembrane</keyword>
<keyword evidence="6 10" id="KW-1133">Transmembrane helix</keyword>
<sequence>MKNQLDQELETIDSLTKPGLTWVEYSAYALGVNIAPRKRSSWPCSFLIKFIIANYKVSFEAYVEAVLLSFQLSIGMVKMMHFQLFLESCVELVETTETGDVLRNLGLFDLNLANKSALRKTLGSMLTKSWVAINSQVMFFFKIVCMPVLYYCLRPYFQYMYDCYIVKDTCEMTLTYPAIVAYVQLGTHEIPSYWVRFYLLQSGPVWCFFAVFGFNSLFVVLTNHEACLLEILRYLVRHSTDDAVVPKRSRPQYLRCCAKLFTRISRHHDQIELVFKYIILVQCIISSILICMLLYKISTVLEVGIVWMGMIMVYLLTITLEISLYNVNAQKVETQSELLFSDWYNCDWYDECEDFKCIIKLMLMFSRREFVLSVGGFANLSHGLLVQVFRMSGNFFLLLRNMNNK</sequence>
<dbReference type="GO" id="GO:0007165">
    <property type="term" value="P:signal transduction"/>
    <property type="evidence" value="ECO:0007669"/>
    <property type="project" value="UniProtKB-KW"/>
</dbReference>
<evidence type="ECO:0000256" key="1">
    <source>
        <dbReference type="ARBA" id="ARBA00004651"/>
    </source>
</evidence>
<evidence type="ECO:0000256" key="4">
    <source>
        <dbReference type="ARBA" id="ARBA00022692"/>
    </source>
</evidence>
<feature type="transmembrane region" description="Helical" evidence="10">
    <location>
        <begin position="370"/>
        <end position="389"/>
    </location>
</feature>
<comment type="caution">
    <text evidence="10">Lacks conserved residue(s) required for the propagation of feature annotation.</text>
</comment>
<evidence type="ECO:0000256" key="7">
    <source>
        <dbReference type="ARBA" id="ARBA00023136"/>
    </source>
</evidence>
<dbReference type="PANTHER" id="PTHR21137:SF35">
    <property type="entry name" value="ODORANT RECEPTOR 19A-RELATED"/>
    <property type="match status" value="1"/>
</dbReference>
<dbReference type="AlphaFoldDB" id="B4IY91"/>
<reference evidence="11 12" key="1">
    <citation type="journal article" date="2007" name="Nature">
        <title>Evolution of genes and genomes on the Drosophila phylogeny.</title>
        <authorList>
            <consortium name="Drosophila 12 Genomes Consortium"/>
            <person name="Clark A.G."/>
            <person name="Eisen M.B."/>
            <person name="Smith D.R."/>
            <person name="Bergman C.M."/>
            <person name="Oliver B."/>
            <person name="Markow T.A."/>
            <person name="Kaufman T.C."/>
            <person name="Kellis M."/>
            <person name="Gelbart W."/>
            <person name="Iyer V.N."/>
            <person name="Pollard D.A."/>
            <person name="Sackton T.B."/>
            <person name="Larracuente A.M."/>
            <person name="Singh N.D."/>
            <person name="Abad J.P."/>
            <person name="Abt D.N."/>
            <person name="Adryan B."/>
            <person name="Aguade M."/>
            <person name="Akashi H."/>
            <person name="Anderson W.W."/>
            <person name="Aquadro C.F."/>
            <person name="Ardell D.H."/>
            <person name="Arguello R."/>
            <person name="Artieri C.G."/>
            <person name="Barbash D.A."/>
            <person name="Barker D."/>
            <person name="Barsanti P."/>
            <person name="Batterham P."/>
            <person name="Batzoglou S."/>
            <person name="Begun D."/>
            <person name="Bhutkar A."/>
            <person name="Blanco E."/>
            <person name="Bosak S.A."/>
            <person name="Bradley R.K."/>
            <person name="Brand A.D."/>
            <person name="Brent M.R."/>
            <person name="Brooks A.N."/>
            <person name="Brown R.H."/>
            <person name="Butlin R.K."/>
            <person name="Caggese C."/>
            <person name="Calvi B.R."/>
            <person name="Bernardo de Carvalho A."/>
            <person name="Caspi A."/>
            <person name="Castrezana S."/>
            <person name="Celniker S.E."/>
            <person name="Chang J.L."/>
            <person name="Chapple C."/>
            <person name="Chatterji S."/>
            <person name="Chinwalla A."/>
            <person name="Civetta A."/>
            <person name="Clifton S.W."/>
            <person name="Comeron J.M."/>
            <person name="Costello J.C."/>
            <person name="Coyne J.A."/>
            <person name="Daub J."/>
            <person name="David R.G."/>
            <person name="Delcher A.L."/>
            <person name="Delehaunty K."/>
            <person name="Do C.B."/>
            <person name="Ebling H."/>
            <person name="Edwards K."/>
            <person name="Eickbush T."/>
            <person name="Evans J.D."/>
            <person name="Filipski A."/>
            <person name="Findeiss S."/>
            <person name="Freyhult E."/>
            <person name="Fulton L."/>
            <person name="Fulton R."/>
            <person name="Garcia A.C."/>
            <person name="Gardiner A."/>
            <person name="Garfield D.A."/>
            <person name="Garvin B.E."/>
            <person name="Gibson G."/>
            <person name="Gilbert D."/>
            <person name="Gnerre S."/>
            <person name="Godfrey J."/>
            <person name="Good R."/>
            <person name="Gotea V."/>
            <person name="Gravely B."/>
            <person name="Greenberg A.J."/>
            <person name="Griffiths-Jones S."/>
            <person name="Gross S."/>
            <person name="Guigo R."/>
            <person name="Gustafson E.A."/>
            <person name="Haerty W."/>
            <person name="Hahn M.W."/>
            <person name="Halligan D.L."/>
            <person name="Halpern A.L."/>
            <person name="Halter G.M."/>
            <person name="Han M.V."/>
            <person name="Heger A."/>
            <person name="Hillier L."/>
            <person name="Hinrichs A.S."/>
            <person name="Holmes I."/>
            <person name="Hoskins R.A."/>
            <person name="Hubisz M.J."/>
            <person name="Hultmark D."/>
            <person name="Huntley M.A."/>
            <person name="Jaffe D.B."/>
            <person name="Jagadeeshan S."/>
            <person name="Jeck W.R."/>
            <person name="Johnson J."/>
            <person name="Jones C.D."/>
            <person name="Jordan W.C."/>
            <person name="Karpen G.H."/>
            <person name="Kataoka E."/>
            <person name="Keightley P.D."/>
            <person name="Kheradpour P."/>
            <person name="Kirkness E.F."/>
            <person name="Koerich L.B."/>
            <person name="Kristiansen K."/>
            <person name="Kudrna D."/>
            <person name="Kulathinal R.J."/>
            <person name="Kumar S."/>
            <person name="Kwok R."/>
            <person name="Lander E."/>
            <person name="Langley C.H."/>
            <person name="Lapoint R."/>
            <person name="Lazzaro B.P."/>
            <person name="Lee S.J."/>
            <person name="Levesque L."/>
            <person name="Li R."/>
            <person name="Lin C.F."/>
            <person name="Lin M.F."/>
            <person name="Lindblad-Toh K."/>
            <person name="Llopart A."/>
            <person name="Long M."/>
            <person name="Low L."/>
            <person name="Lozovsky E."/>
            <person name="Lu J."/>
            <person name="Luo M."/>
            <person name="Machado C.A."/>
            <person name="Makalowski W."/>
            <person name="Marzo M."/>
            <person name="Matsuda M."/>
            <person name="Matzkin L."/>
            <person name="McAllister B."/>
            <person name="McBride C.S."/>
            <person name="McKernan B."/>
            <person name="McKernan K."/>
            <person name="Mendez-Lago M."/>
            <person name="Minx P."/>
            <person name="Mollenhauer M.U."/>
            <person name="Montooth K."/>
            <person name="Mount S.M."/>
            <person name="Mu X."/>
            <person name="Myers E."/>
            <person name="Negre B."/>
            <person name="Newfeld S."/>
            <person name="Nielsen R."/>
            <person name="Noor M.A."/>
            <person name="O'Grady P."/>
            <person name="Pachter L."/>
            <person name="Papaceit M."/>
            <person name="Parisi M.J."/>
            <person name="Parisi M."/>
            <person name="Parts L."/>
            <person name="Pedersen J.S."/>
            <person name="Pesole G."/>
            <person name="Phillippy A.M."/>
            <person name="Ponting C.P."/>
            <person name="Pop M."/>
            <person name="Porcelli D."/>
            <person name="Powell J.R."/>
            <person name="Prohaska S."/>
            <person name="Pruitt K."/>
            <person name="Puig M."/>
            <person name="Quesneville H."/>
            <person name="Ram K.R."/>
            <person name="Rand D."/>
            <person name="Rasmussen M.D."/>
            <person name="Reed L.K."/>
            <person name="Reenan R."/>
            <person name="Reily A."/>
            <person name="Remington K.A."/>
            <person name="Rieger T.T."/>
            <person name="Ritchie M.G."/>
            <person name="Robin C."/>
            <person name="Rogers Y.H."/>
            <person name="Rohde C."/>
            <person name="Rozas J."/>
            <person name="Rubenfield M.J."/>
            <person name="Ruiz A."/>
            <person name="Russo S."/>
            <person name="Salzberg S.L."/>
            <person name="Sanchez-Gracia A."/>
            <person name="Saranga D.J."/>
            <person name="Sato H."/>
            <person name="Schaeffer S.W."/>
            <person name="Schatz M.C."/>
            <person name="Schlenke T."/>
            <person name="Schwartz R."/>
            <person name="Segarra C."/>
            <person name="Singh R.S."/>
            <person name="Sirot L."/>
            <person name="Sirota M."/>
            <person name="Sisneros N.B."/>
            <person name="Smith C.D."/>
            <person name="Smith T.F."/>
            <person name="Spieth J."/>
            <person name="Stage D.E."/>
            <person name="Stark A."/>
            <person name="Stephan W."/>
            <person name="Strausberg R.L."/>
            <person name="Strempel S."/>
            <person name="Sturgill D."/>
            <person name="Sutton G."/>
            <person name="Sutton G.G."/>
            <person name="Tao W."/>
            <person name="Teichmann S."/>
            <person name="Tobari Y.N."/>
            <person name="Tomimura Y."/>
            <person name="Tsolas J.M."/>
            <person name="Valente V.L."/>
            <person name="Venter E."/>
            <person name="Venter J.C."/>
            <person name="Vicario S."/>
            <person name="Vieira F.G."/>
            <person name="Vilella A.J."/>
            <person name="Villasante A."/>
            <person name="Walenz B."/>
            <person name="Wang J."/>
            <person name="Wasserman M."/>
            <person name="Watts T."/>
            <person name="Wilson D."/>
            <person name="Wilson R.K."/>
            <person name="Wing R.A."/>
            <person name="Wolfner M.F."/>
            <person name="Wong A."/>
            <person name="Wong G.K."/>
            <person name="Wu C.I."/>
            <person name="Wu G."/>
            <person name="Yamamoto D."/>
            <person name="Yang H.P."/>
            <person name="Yang S.P."/>
            <person name="Yorke J.A."/>
            <person name="Yoshida K."/>
            <person name="Zdobnov E."/>
            <person name="Zhang P."/>
            <person name="Zhang Y."/>
            <person name="Zimin A.V."/>
            <person name="Baldwin J."/>
            <person name="Abdouelleil A."/>
            <person name="Abdulkadir J."/>
            <person name="Abebe A."/>
            <person name="Abera B."/>
            <person name="Abreu J."/>
            <person name="Acer S.C."/>
            <person name="Aftuck L."/>
            <person name="Alexander A."/>
            <person name="An P."/>
            <person name="Anderson E."/>
            <person name="Anderson S."/>
            <person name="Arachi H."/>
            <person name="Azer M."/>
            <person name="Bachantsang P."/>
            <person name="Barry A."/>
            <person name="Bayul T."/>
            <person name="Berlin A."/>
            <person name="Bessette D."/>
            <person name="Bloom T."/>
            <person name="Blye J."/>
            <person name="Boguslavskiy L."/>
            <person name="Bonnet C."/>
            <person name="Boukhgalter B."/>
            <person name="Bourzgui I."/>
            <person name="Brown A."/>
            <person name="Cahill P."/>
            <person name="Channer S."/>
            <person name="Cheshatsang Y."/>
            <person name="Chuda L."/>
            <person name="Citroen M."/>
            <person name="Collymore A."/>
            <person name="Cooke P."/>
            <person name="Costello M."/>
            <person name="D'Aco K."/>
            <person name="Daza R."/>
            <person name="De Haan G."/>
            <person name="DeGray S."/>
            <person name="DeMaso C."/>
            <person name="Dhargay N."/>
            <person name="Dooley K."/>
            <person name="Dooley E."/>
            <person name="Doricent M."/>
            <person name="Dorje P."/>
            <person name="Dorjee K."/>
            <person name="Dupes A."/>
            <person name="Elong R."/>
            <person name="Falk J."/>
            <person name="Farina A."/>
            <person name="Faro S."/>
            <person name="Ferguson D."/>
            <person name="Fisher S."/>
            <person name="Foley C.D."/>
            <person name="Franke A."/>
            <person name="Friedrich D."/>
            <person name="Gadbois L."/>
            <person name="Gearin G."/>
            <person name="Gearin C.R."/>
            <person name="Giannoukos G."/>
            <person name="Goode T."/>
            <person name="Graham J."/>
            <person name="Grandbois E."/>
            <person name="Grewal S."/>
            <person name="Gyaltsen K."/>
            <person name="Hafez N."/>
            <person name="Hagos B."/>
            <person name="Hall J."/>
            <person name="Henson C."/>
            <person name="Hollinger A."/>
            <person name="Honan T."/>
            <person name="Huard M.D."/>
            <person name="Hughes L."/>
            <person name="Hurhula B."/>
            <person name="Husby M.E."/>
            <person name="Kamat A."/>
            <person name="Kanga B."/>
            <person name="Kashin S."/>
            <person name="Khazanovich D."/>
            <person name="Kisner P."/>
            <person name="Lance K."/>
            <person name="Lara M."/>
            <person name="Lee W."/>
            <person name="Lennon N."/>
            <person name="Letendre F."/>
            <person name="LeVine R."/>
            <person name="Lipovsky A."/>
            <person name="Liu X."/>
            <person name="Liu J."/>
            <person name="Liu S."/>
            <person name="Lokyitsang T."/>
            <person name="Lokyitsang Y."/>
            <person name="Lubonja R."/>
            <person name="Lui A."/>
            <person name="MacDonald P."/>
            <person name="Magnisalis V."/>
            <person name="Maru K."/>
            <person name="Matthews C."/>
            <person name="McCusker W."/>
            <person name="McDonough S."/>
            <person name="Mehta T."/>
            <person name="Meldrim J."/>
            <person name="Meneus L."/>
            <person name="Mihai O."/>
            <person name="Mihalev A."/>
            <person name="Mihova T."/>
            <person name="Mittelman R."/>
            <person name="Mlenga V."/>
            <person name="Montmayeur A."/>
            <person name="Mulrain L."/>
            <person name="Navidi A."/>
            <person name="Naylor J."/>
            <person name="Negash T."/>
            <person name="Nguyen T."/>
            <person name="Nguyen N."/>
            <person name="Nicol R."/>
            <person name="Norbu C."/>
            <person name="Norbu N."/>
            <person name="Novod N."/>
            <person name="O'Neill B."/>
            <person name="Osman S."/>
            <person name="Markiewicz E."/>
            <person name="Oyono O.L."/>
            <person name="Patti C."/>
            <person name="Phunkhang P."/>
            <person name="Pierre F."/>
            <person name="Priest M."/>
            <person name="Raghuraman S."/>
            <person name="Rege F."/>
            <person name="Reyes R."/>
            <person name="Rise C."/>
            <person name="Rogov P."/>
            <person name="Ross K."/>
            <person name="Ryan E."/>
            <person name="Settipalli S."/>
            <person name="Shea T."/>
            <person name="Sherpa N."/>
            <person name="Shi L."/>
            <person name="Shih D."/>
            <person name="Sparrow T."/>
            <person name="Spaulding J."/>
            <person name="Stalker J."/>
            <person name="Stange-Thomann N."/>
            <person name="Stavropoulos S."/>
            <person name="Stone C."/>
            <person name="Strader C."/>
            <person name="Tesfaye S."/>
            <person name="Thomson T."/>
            <person name="Thoulutsang Y."/>
            <person name="Thoulutsang D."/>
            <person name="Topham K."/>
            <person name="Topping I."/>
            <person name="Tsamla T."/>
            <person name="Vassiliev H."/>
            <person name="Vo A."/>
            <person name="Wangchuk T."/>
            <person name="Wangdi T."/>
            <person name="Weiand M."/>
            <person name="Wilkinson J."/>
            <person name="Wilson A."/>
            <person name="Yadav S."/>
            <person name="Young G."/>
            <person name="Yu Q."/>
            <person name="Zembek L."/>
            <person name="Zhong D."/>
            <person name="Zimmer A."/>
            <person name="Zwirko Z."/>
            <person name="Jaffe D.B."/>
            <person name="Alvarez P."/>
            <person name="Brockman W."/>
            <person name="Butler J."/>
            <person name="Chin C."/>
            <person name="Gnerre S."/>
            <person name="Grabherr M."/>
            <person name="Kleber M."/>
            <person name="Mauceli E."/>
            <person name="MacCallum I."/>
        </authorList>
    </citation>
    <scope>NUCLEOTIDE SEQUENCE [LARGE SCALE GENOMIC DNA]</scope>
    <source>
        <strain evidence="12">Tucson 15287-2541.00</strain>
    </source>
</reference>
<feature type="transmembrane region" description="Helical" evidence="10">
    <location>
        <begin position="203"/>
        <end position="223"/>
    </location>
</feature>
<proteinExistence type="inferred from homology"/>
<evidence type="ECO:0000256" key="2">
    <source>
        <dbReference type="ARBA" id="ARBA00022475"/>
    </source>
</evidence>
<evidence type="ECO:0000256" key="3">
    <source>
        <dbReference type="ARBA" id="ARBA00022606"/>
    </source>
</evidence>
<accession>B4IY91</accession>
<dbReference type="GO" id="GO:0005549">
    <property type="term" value="F:odorant binding"/>
    <property type="evidence" value="ECO:0007669"/>
    <property type="project" value="InterPro"/>
</dbReference>
<evidence type="ECO:0000256" key="9">
    <source>
        <dbReference type="ARBA" id="ARBA00023224"/>
    </source>
</evidence>
<organism evidence="12">
    <name type="scientific">Drosophila grimshawi</name>
    <name type="common">Hawaiian fruit fly</name>
    <name type="synonym">Idiomyia grimshawi</name>
    <dbReference type="NCBI Taxonomy" id="7222"/>
    <lineage>
        <taxon>Eukaryota</taxon>
        <taxon>Metazoa</taxon>
        <taxon>Ecdysozoa</taxon>
        <taxon>Arthropoda</taxon>
        <taxon>Hexapoda</taxon>
        <taxon>Insecta</taxon>
        <taxon>Pterygota</taxon>
        <taxon>Neoptera</taxon>
        <taxon>Endopterygota</taxon>
        <taxon>Diptera</taxon>
        <taxon>Brachycera</taxon>
        <taxon>Muscomorpha</taxon>
        <taxon>Ephydroidea</taxon>
        <taxon>Drosophilidae</taxon>
        <taxon>Drosophila</taxon>
        <taxon>Hawaiian Drosophila</taxon>
    </lineage>
</organism>
<keyword evidence="2" id="KW-1003">Cell membrane</keyword>
<dbReference type="PANTHER" id="PTHR21137">
    <property type="entry name" value="ODORANT RECEPTOR"/>
    <property type="match status" value="1"/>
</dbReference>
<name>B4IY91_DROGR</name>
<dbReference type="InterPro" id="IPR004117">
    <property type="entry name" value="7tm6_olfct_rcpt"/>
</dbReference>
<feature type="transmembrane region" description="Helical" evidence="10">
    <location>
        <begin position="307"/>
        <end position="327"/>
    </location>
</feature>
<keyword evidence="9 10" id="KW-0807">Transducer</keyword>
<keyword evidence="3 10" id="KW-0716">Sensory transduction</keyword>
<feature type="transmembrane region" description="Helical" evidence="10">
    <location>
        <begin position="129"/>
        <end position="151"/>
    </location>
</feature>
<evidence type="ECO:0000313" key="11">
    <source>
        <dbReference type="EMBL" id="EDV96541.1"/>
    </source>
</evidence>
<evidence type="ECO:0000256" key="10">
    <source>
        <dbReference type="RuleBase" id="RU351113"/>
    </source>
</evidence>
<keyword evidence="7 10" id="KW-0472">Membrane</keyword>
<evidence type="ECO:0000313" key="12">
    <source>
        <dbReference type="Proteomes" id="UP000001070"/>
    </source>
</evidence>
<dbReference type="OMA" id="FFKIVCM"/>
<dbReference type="HOGENOM" id="CLU_650953_0_0_1"/>
<dbReference type="EMBL" id="CH916366">
    <property type="protein sequence ID" value="EDV96541.1"/>
    <property type="molecule type" value="Genomic_DNA"/>
</dbReference>
<dbReference type="GO" id="GO:0005886">
    <property type="term" value="C:plasma membrane"/>
    <property type="evidence" value="ECO:0007669"/>
    <property type="project" value="UniProtKB-SubCell"/>
</dbReference>
<dbReference type="PhylomeDB" id="B4IY91"/>
<dbReference type="FunCoup" id="B4IY91">
    <property type="interactions" value="5"/>
</dbReference>
<dbReference type="eggNOG" id="ENOG502QYV0">
    <property type="taxonomic scope" value="Eukaryota"/>
</dbReference>
<feature type="transmembrane region" description="Helical" evidence="10">
    <location>
        <begin position="273"/>
        <end position="295"/>
    </location>
</feature>
<keyword evidence="12" id="KW-1185">Reference proteome</keyword>
<evidence type="ECO:0000256" key="6">
    <source>
        <dbReference type="ARBA" id="ARBA00022989"/>
    </source>
</evidence>
<dbReference type="GO" id="GO:0004984">
    <property type="term" value="F:olfactory receptor activity"/>
    <property type="evidence" value="ECO:0007669"/>
    <property type="project" value="InterPro"/>
</dbReference>
<dbReference type="Proteomes" id="UP000001070">
    <property type="component" value="Unassembled WGS sequence"/>
</dbReference>